<dbReference type="PANTHER" id="PTHR45913:SF5">
    <property type="entry name" value="GENERAL TRANSCRIPTION FACTOR II-I REPEAT DOMAIN-CONTAINING PROTEIN 2A-LIKE PROTEIN"/>
    <property type="match status" value="1"/>
</dbReference>
<name>A0ABM3JN18_BACDO</name>
<dbReference type="PANTHER" id="PTHR45913">
    <property type="entry name" value="EPM2A-INTERACTING PROTEIN 1"/>
    <property type="match status" value="1"/>
</dbReference>
<dbReference type="Proteomes" id="UP001652620">
    <property type="component" value="Chromosome 4"/>
</dbReference>
<accession>A0ABM3JN18</accession>
<protein>
    <submittedName>
        <fullName evidence="2">General transcription factor II-I repeat domain-containing protein 2-like isoform X1</fullName>
    </submittedName>
</protein>
<gene>
    <name evidence="2" type="primary">LOC125778129</name>
</gene>
<dbReference type="InterPro" id="IPR012337">
    <property type="entry name" value="RNaseH-like_sf"/>
</dbReference>
<evidence type="ECO:0000313" key="1">
    <source>
        <dbReference type="Proteomes" id="UP001652620"/>
    </source>
</evidence>
<dbReference type="GeneID" id="125778129"/>
<evidence type="ECO:0000313" key="2">
    <source>
        <dbReference type="RefSeq" id="XP_049310607.1"/>
    </source>
</evidence>
<sequence length="595" mass="68473">MLSAGESSAQNFKRKINPFNVEWEEKYLCQESSGSIQCLLCKKHVPMKKYNIQRHYEAQHEEYDRYTGESRTNFFMNLKSLGNIKAQECSVDSNGAIYVSYAFALKMVLGNHPFSHGDFIKECILEAAGTLTKEHLPKYQKICLSRRTIAQRVQDMASDSERQLKNRISTFTSVSLALDESTDVNDIAQLAVFIRGTDIDFNITEELLDIIPMKGTTTGEDIFNAVMNCAVDKGLDWSKVHSVATDCAKSMTDHKSGFIGRLRSKFSLEKYNDFIAVHCLVHQEALCAKSLAFAHVMDVVVKCVNLVRSHDLNHRQFKEFLESMECDYGDIPYYTETRWLSRGKTLSRFYDLRLSISNFLEFKNKSIEILHDTNWIADLAFLADITEHLNDLNLILQGKHNLIFDMSDAIKSFKRKLELWKEQLAASNFYFFPRLRALGENQALNVEKYCCELSNLLVEFCERFTVLNTLQESFDIFVAPFTFDVRNAPQELQLELIDLQCSTILKNKFAQTSDRITFYKDLCVKKYPCLKLCASKIISMFGSTYICEQFVSIMKLNKNKIRSRLSDLNFSTIMRVATANEIKPNIEFIMSNKLN</sequence>
<proteinExistence type="predicted"/>
<reference evidence="2" key="1">
    <citation type="submission" date="2025-08" db="UniProtKB">
        <authorList>
            <consortium name="RefSeq"/>
        </authorList>
    </citation>
    <scope>IDENTIFICATION</scope>
    <source>
        <tissue evidence="2">Adult</tissue>
    </source>
</reference>
<dbReference type="RefSeq" id="XP_049310607.1">
    <property type="nucleotide sequence ID" value="XM_049454650.1"/>
</dbReference>
<dbReference type="SUPFAM" id="SSF53098">
    <property type="entry name" value="Ribonuclease H-like"/>
    <property type="match status" value="1"/>
</dbReference>
<keyword evidence="1" id="KW-1185">Reference proteome</keyword>
<organism evidence="1 2">
    <name type="scientific">Bactrocera dorsalis</name>
    <name type="common">Oriental fruit fly</name>
    <name type="synonym">Dacus dorsalis</name>
    <dbReference type="NCBI Taxonomy" id="27457"/>
    <lineage>
        <taxon>Eukaryota</taxon>
        <taxon>Metazoa</taxon>
        <taxon>Ecdysozoa</taxon>
        <taxon>Arthropoda</taxon>
        <taxon>Hexapoda</taxon>
        <taxon>Insecta</taxon>
        <taxon>Pterygota</taxon>
        <taxon>Neoptera</taxon>
        <taxon>Endopterygota</taxon>
        <taxon>Diptera</taxon>
        <taxon>Brachycera</taxon>
        <taxon>Muscomorpha</taxon>
        <taxon>Tephritoidea</taxon>
        <taxon>Tephritidae</taxon>
        <taxon>Bactrocera</taxon>
        <taxon>Bactrocera</taxon>
    </lineage>
</organism>